<dbReference type="InterPro" id="IPR029060">
    <property type="entry name" value="PIN-like_dom_sf"/>
</dbReference>
<evidence type="ECO:0000256" key="8">
    <source>
        <dbReference type="ARBA" id="ARBA00022763"/>
    </source>
</evidence>
<keyword evidence="11 16" id="KW-0239">DNA-directed DNA polymerase</keyword>
<dbReference type="PRINTS" id="PR00868">
    <property type="entry name" value="DNAPOLI"/>
</dbReference>
<feature type="domain" description="5'-3' exonuclease" evidence="18">
    <location>
        <begin position="6"/>
        <end position="272"/>
    </location>
</feature>
<dbReference type="PROSITE" id="PS00447">
    <property type="entry name" value="DNA_POLYMERASE_A"/>
    <property type="match status" value="1"/>
</dbReference>
<evidence type="ECO:0000256" key="12">
    <source>
        <dbReference type="ARBA" id="ARBA00023125"/>
    </source>
</evidence>
<evidence type="ECO:0000256" key="5">
    <source>
        <dbReference type="ARBA" id="ARBA00022695"/>
    </source>
</evidence>
<comment type="caution">
    <text evidence="20">The sequence shown here is derived from an EMBL/GenBank/DDBJ whole genome shotgun (WGS) entry which is preliminary data.</text>
</comment>
<dbReference type="SUPFAM" id="SSF88723">
    <property type="entry name" value="PIN domain-like"/>
    <property type="match status" value="1"/>
</dbReference>
<keyword evidence="8 16" id="KW-0227">DNA damage</keyword>
<evidence type="ECO:0000256" key="14">
    <source>
        <dbReference type="ARBA" id="ARBA00049244"/>
    </source>
</evidence>
<comment type="similarity">
    <text evidence="1 16">Belongs to the DNA polymerase type-A family.</text>
</comment>
<dbReference type="AlphaFoldDB" id="A0A2M7RGM1"/>
<keyword evidence="7" id="KW-0540">Nuclease</keyword>
<feature type="domain" description="3'-5' exonuclease" evidence="17">
    <location>
        <begin position="325"/>
        <end position="501"/>
    </location>
</feature>
<evidence type="ECO:0000256" key="2">
    <source>
        <dbReference type="ARBA" id="ARBA00012417"/>
    </source>
</evidence>
<evidence type="ECO:0000256" key="16">
    <source>
        <dbReference type="RuleBase" id="RU004460"/>
    </source>
</evidence>
<dbReference type="FunFam" id="1.20.1060.10:FF:000001">
    <property type="entry name" value="DNA polymerase I"/>
    <property type="match status" value="1"/>
</dbReference>
<dbReference type="InterPro" id="IPR002298">
    <property type="entry name" value="DNA_polymerase_A"/>
</dbReference>
<dbReference type="CDD" id="cd09898">
    <property type="entry name" value="H3TH_53EXO"/>
    <property type="match status" value="1"/>
</dbReference>
<dbReference type="CDD" id="cd09859">
    <property type="entry name" value="PIN_53EXO"/>
    <property type="match status" value="1"/>
</dbReference>
<dbReference type="GO" id="GO:0006302">
    <property type="term" value="P:double-strand break repair"/>
    <property type="evidence" value="ECO:0007669"/>
    <property type="project" value="TreeGrafter"/>
</dbReference>
<gene>
    <name evidence="16" type="primary">polA</name>
    <name evidence="20" type="ORF">COY66_05575</name>
</gene>
<dbReference type="CDD" id="cd06139">
    <property type="entry name" value="DNA_polA_I_Ecoli_like_exo"/>
    <property type="match status" value="1"/>
</dbReference>
<dbReference type="InterPro" id="IPR012337">
    <property type="entry name" value="RNaseH-like_sf"/>
</dbReference>
<dbReference type="EMBL" id="PFMD01000064">
    <property type="protein sequence ID" value="PIY95898.1"/>
    <property type="molecule type" value="Genomic_DNA"/>
</dbReference>
<dbReference type="Pfam" id="PF02739">
    <property type="entry name" value="5_3_exonuc_N"/>
    <property type="match status" value="1"/>
</dbReference>
<dbReference type="SUPFAM" id="SSF56672">
    <property type="entry name" value="DNA/RNA polymerases"/>
    <property type="match status" value="1"/>
</dbReference>
<keyword evidence="6 16" id="KW-0235">DNA replication</keyword>
<comment type="function">
    <text evidence="16">In addition to polymerase activity, this DNA polymerase exhibits 3'-5' and 5'-3' exonuclease activity.</text>
</comment>
<evidence type="ECO:0000256" key="7">
    <source>
        <dbReference type="ARBA" id="ARBA00022722"/>
    </source>
</evidence>
<dbReference type="SUPFAM" id="SSF47807">
    <property type="entry name" value="5' to 3' exonuclease, C-terminal subdomain"/>
    <property type="match status" value="1"/>
</dbReference>
<dbReference type="InterPro" id="IPR043502">
    <property type="entry name" value="DNA/RNA_pol_sf"/>
</dbReference>
<keyword evidence="10 16" id="KW-0269">Exonuclease</keyword>
<dbReference type="GO" id="GO:0006261">
    <property type="term" value="P:DNA-templated DNA replication"/>
    <property type="evidence" value="ECO:0007669"/>
    <property type="project" value="UniProtKB-UniRule"/>
</dbReference>
<dbReference type="Gene3D" id="3.30.420.10">
    <property type="entry name" value="Ribonuclease H-like superfamily/Ribonuclease H"/>
    <property type="match status" value="1"/>
</dbReference>
<dbReference type="FunFam" id="1.10.150.20:FF:000003">
    <property type="entry name" value="DNA polymerase I"/>
    <property type="match status" value="1"/>
</dbReference>
<dbReference type="SMART" id="SM00482">
    <property type="entry name" value="POLAc"/>
    <property type="match status" value="1"/>
</dbReference>
<dbReference type="InterPro" id="IPR001098">
    <property type="entry name" value="DNA-dir_DNA_pol_A_palm_dom"/>
</dbReference>
<evidence type="ECO:0000313" key="21">
    <source>
        <dbReference type="Proteomes" id="UP000230779"/>
    </source>
</evidence>
<dbReference type="InterPro" id="IPR008918">
    <property type="entry name" value="HhH2"/>
</dbReference>
<evidence type="ECO:0000259" key="17">
    <source>
        <dbReference type="SMART" id="SM00474"/>
    </source>
</evidence>
<dbReference type="Pfam" id="PF00476">
    <property type="entry name" value="DNA_pol_A"/>
    <property type="match status" value="1"/>
</dbReference>
<dbReference type="Gene3D" id="3.30.70.370">
    <property type="match status" value="1"/>
</dbReference>
<evidence type="ECO:0000256" key="15">
    <source>
        <dbReference type="NCBIfam" id="TIGR00593"/>
    </source>
</evidence>
<dbReference type="SMART" id="SM00475">
    <property type="entry name" value="53EXOc"/>
    <property type="match status" value="1"/>
</dbReference>
<comment type="catalytic activity">
    <reaction evidence="14 16">
        <text>DNA(n) + a 2'-deoxyribonucleoside 5'-triphosphate = DNA(n+1) + diphosphate</text>
        <dbReference type="Rhea" id="RHEA:22508"/>
        <dbReference type="Rhea" id="RHEA-COMP:17339"/>
        <dbReference type="Rhea" id="RHEA-COMP:17340"/>
        <dbReference type="ChEBI" id="CHEBI:33019"/>
        <dbReference type="ChEBI" id="CHEBI:61560"/>
        <dbReference type="ChEBI" id="CHEBI:173112"/>
        <dbReference type="EC" id="2.7.7.7"/>
    </reaction>
</comment>
<feature type="domain" description="DNA-directed DNA polymerase family A palm" evidence="19">
    <location>
        <begin position="670"/>
        <end position="881"/>
    </location>
</feature>
<dbReference type="SMART" id="SM00474">
    <property type="entry name" value="35EXOc"/>
    <property type="match status" value="1"/>
</dbReference>
<dbReference type="InterPro" id="IPR002562">
    <property type="entry name" value="3'-5'_exonuclease_dom"/>
</dbReference>
<dbReference type="Pfam" id="PF01367">
    <property type="entry name" value="5_3_exonuc"/>
    <property type="match status" value="1"/>
</dbReference>
<proteinExistence type="inferred from homology"/>
<evidence type="ECO:0000256" key="9">
    <source>
        <dbReference type="ARBA" id="ARBA00022801"/>
    </source>
</evidence>
<dbReference type="Gene3D" id="1.20.1060.10">
    <property type="entry name" value="Taq DNA Polymerase, Chain T, domain 4"/>
    <property type="match status" value="1"/>
</dbReference>
<dbReference type="NCBIfam" id="NF004397">
    <property type="entry name" value="PRK05755.1"/>
    <property type="match status" value="1"/>
</dbReference>
<protein>
    <recommendedName>
        <fullName evidence="3 15">DNA polymerase I</fullName>
        <ecNumber evidence="2 15">2.7.7.7</ecNumber>
    </recommendedName>
</protein>
<dbReference type="InterPro" id="IPR020046">
    <property type="entry name" value="5-3_exonucl_a-hlix_arch_N"/>
</dbReference>
<evidence type="ECO:0000256" key="3">
    <source>
        <dbReference type="ARBA" id="ARBA00020311"/>
    </source>
</evidence>
<keyword evidence="4 16" id="KW-0808">Transferase</keyword>
<dbReference type="Proteomes" id="UP000230779">
    <property type="component" value="Unassembled WGS sequence"/>
</dbReference>
<evidence type="ECO:0000313" key="20">
    <source>
        <dbReference type="EMBL" id="PIY95898.1"/>
    </source>
</evidence>
<dbReference type="PANTHER" id="PTHR10133">
    <property type="entry name" value="DNA POLYMERASE I"/>
    <property type="match status" value="1"/>
</dbReference>
<dbReference type="InterPro" id="IPR036397">
    <property type="entry name" value="RNaseH_sf"/>
</dbReference>
<dbReference type="Gene3D" id="3.40.50.1010">
    <property type="entry name" value="5'-nuclease"/>
    <property type="match status" value="1"/>
</dbReference>
<dbReference type="GO" id="GO:0008409">
    <property type="term" value="F:5'-3' exonuclease activity"/>
    <property type="evidence" value="ECO:0007669"/>
    <property type="project" value="UniProtKB-UniRule"/>
</dbReference>
<dbReference type="Gene3D" id="1.10.150.20">
    <property type="entry name" value="5' to 3' exonuclease, C-terminal subdomain"/>
    <property type="match status" value="2"/>
</dbReference>
<dbReference type="PANTHER" id="PTHR10133:SF27">
    <property type="entry name" value="DNA POLYMERASE NU"/>
    <property type="match status" value="1"/>
</dbReference>
<dbReference type="InterPro" id="IPR019760">
    <property type="entry name" value="DNA-dir_DNA_pol_A_CS"/>
</dbReference>
<dbReference type="EC" id="2.7.7.7" evidence="2 15"/>
<evidence type="ECO:0000256" key="4">
    <source>
        <dbReference type="ARBA" id="ARBA00022679"/>
    </source>
</evidence>
<name>A0A2M7RGM1_9BACT</name>
<evidence type="ECO:0000259" key="18">
    <source>
        <dbReference type="SMART" id="SM00475"/>
    </source>
</evidence>
<evidence type="ECO:0000256" key="13">
    <source>
        <dbReference type="ARBA" id="ARBA00023204"/>
    </source>
</evidence>
<dbReference type="NCBIfam" id="TIGR00593">
    <property type="entry name" value="pola"/>
    <property type="match status" value="1"/>
</dbReference>
<dbReference type="FunFam" id="3.40.50.1010:FF:000001">
    <property type="entry name" value="DNA polymerase I"/>
    <property type="match status" value="1"/>
</dbReference>
<dbReference type="InterPro" id="IPR020045">
    <property type="entry name" value="DNA_polI_H3TH"/>
</dbReference>
<dbReference type="FunFam" id="1.10.150.20:FF:000002">
    <property type="entry name" value="DNA polymerase I"/>
    <property type="match status" value="1"/>
</dbReference>
<accession>A0A2M7RGM1</accession>
<organism evidence="20 21">
    <name type="scientific">Candidatus Kerfeldbacteria bacterium CG_4_10_14_0_8_um_filter_42_10</name>
    <dbReference type="NCBI Taxonomy" id="2014248"/>
    <lineage>
        <taxon>Bacteria</taxon>
        <taxon>Candidatus Kerfeldiibacteriota</taxon>
    </lineage>
</organism>
<dbReference type="InterPro" id="IPR018320">
    <property type="entry name" value="DNA_polymerase_1"/>
</dbReference>
<dbReference type="InterPro" id="IPR036279">
    <property type="entry name" value="5-3_exonuclease_C_sf"/>
</dbReference>
<keyword evidence="12 16" id="KW-0238">DNA-binding</keyword>
<reference evidence="20 21" key="1">
    <citation type="submission" date="2017-09" db="EMBL/GenBank/DDBJ databases">
        <title>Depth-based differentiation of microbial function through sediment-hosted aquifers and enrichment of novel symbionts in the deep terrestrial subsurface.</title>
        <authorList>
            <person name="Probst A.J."/>
            <person name="Ladd B."/>
            <person name="Jarett J.K."/>
            <person name="Geller-Mcgrath D.E."/>
            <person name="Sieber C.M."/>
            <person name="Emerson J.B."/>
            <person name="Anantharaman K."/>
            <person name="Thomas B.C."/>
            <person name="Malmstrom R."/>
            <person name="Stieglmeier M."/>
            <person name="Klingl A."/>
            <person name="Woyke T."/>
            <person name="Ryan C.M."/>
            <person name="Banfield J.F."/>
        </authorList>
    </citation>
    <scope>NUCLEOTIDE SEQUENCE [LARGE SCALE GENOMIC DNA]</scope>
    <source>
        <strain evidence="20">CG_4_10_14_0_8_um_filter_42_10</strain>
    </source>
</reference>
<keyword evidence="13 16" id="KW-0234">DNA repair</keyword>
<dbReference type="GO" id="GO:0003887">
    <property type="term" value="F:DNA-directed DNA polymerase activity"/>
    <property type="evidence" value="ECO:0007669"/>
    <property type="project" value="UniProtKB-UniRule"/>
</dbReference>
<keyword evidence="5 16" id="KW-0548">Nucleotidyltransferase</keyword>
<dbReference type="CDD" id="cd08637">
    <property type="entry name" value="DNA_pol_A_pol_I_C"/>
    <property type="match status" value="1"/>
</dbReference>
<keyword evidence="9 16" id="KW-0378">Hydrolase</keyword>
<dbReference type="GO" id="GO:0008408">
    <property type="term" value="F:3'-5' exonuclease activity"/>
    <property type="evidence" value="ECO:0007669"/>
    <property type="project" value="UniProtKB-UniRule"/>
</dbReference>
<evidence type="ECO:0000256" key="6">
    <source>
        <dbReference type="ARBA" id="ARBA00022705"/>
    </source>
</evidence>
<dbReference type="SUPFAM" id="SSF53098">
    <property type="entry name" value="Ribonuclease H-like"/>
    <property type="match status" value="1"/>
</dbReference>
<evidence type="ECO:0000256" key="1">
    <source>
        <dbReference type="ARBA" id="ARBA00007705"/>
    </source>
</evidence>
<evidence type="ECO:0000256" key="10">
    <source>
        <dbReference type="ARBA" id="ARBA00022839"/>
    </source>
</evidence>
<dbReference type="InterPro" id="IPR002421">
    <property type="entry name" value="5-3_exonuclease"/>
</dbReference>
<evidence type="ECO:0000256" key="11">
    <source>
        <dbReference type="ARBA" id="ARBA00022932"/>
    </source>
</evidence>
<dbReference type="SMART" id="SM00279">
    <property type="entry name" value="HhH2"/>
    <property type="match status" value="1"/>
</dbReference>
<evidence type="ECO:0000259" key="19">
    <source>
        <dbReference type="SMART" id="SM00482"/>
    </source>
</evidence>
<dbReference type="Pfam" id="PF01612">
    <property type="entry name" value="DNA_pol_A_exo1"/>
    <property type="match status" value="1"/>
</dbReference>
<sequence>MVVKQRKFVIIDGNALIHRAFHALPPLTTKDGKLVNAVYGFTTIFLRVLKELKPEYVAVTFDKKAPTFRHEEYKEYKATRIKQPDELYEQIPIIKDLVEAFRVPIFEKDGFEADDLIGTISHQKELQDLKTIIVTGDLDALQLVDDNTEIYTMKRGIADTIVYDEKAVKEKYDGLGPEQMIDLKALKGDASDNIPGVKGIGEKGAVGLLKTFGTLDKIFQSLNKKDKLSQKISERNKKLLIEYKKDALLSKRLATIVNDVPIKFDLEKCQLGDYDRQKVVAILQSLEFKSLLNKLPENSTQGRIDLFQAPTKDKKNKPGEEQHDYQLIDDPNKFSHFIAKLKKESAFAIDTETNSLDPILAELIGISFAWEKGKAFFVVAKEGFLKELKPILEDKKIAKYGHNIKYDLEVLRKKKINLQGITFDTMIASYLLNPGSRQHNLDSVVFSELGHEMIPIEELIGEKGKKQISMDQVPIDKVSYYSCEDADYTNRLVKPLTEQLEAKVNLGLLEKIEVPLIPVLAEMETNGVKIDPEFLNNKSRNFAKEISSIEKKIYQLAGKEFNISSPLQLKEILFEKLKISTDDIKKIKTGFSTAAGELEKMRGKHPIIDLISQYREYTKLKSTYLDALPKLINPRTGRVHTNFNQTIAATGRLSSSDPNLQNIPIRTAVGREIRKAFVAEKGYDLLSIDYSQIELRIVASLANDQKMISIFKAGEDIHKSTAAEINEVSLDKVTKEMRYAAKEVNFGVLYGMGVYGLAWRTQIDRGKAKEFIDKYFSAFKGVKEYVDQTKALAQSMGYVETLFGRRRYLPEINSGVVQIRNAAERMAVNMPIQGTAADLMKLAMISVQKELAQLKGNETGKIAKMILQVHDELVFEVQSDQVKLLARKIKEIMETVYQLKVPIEAEAKAGKNWGELTPIKF</sequence>
<dbReference type="GO" id="GO:0003677">
    <property type="term" value="F:DNA binding"/>
    <property type="evidence" value="ECO:0007669"/>
    <property type="project" value="UniProtKB-UniRule"/>
</dbReference>